<evidence type="ECO:0000313" key="2">
    <source>
        <dbReference type="Proteomes" id="UP000580250"/>
    </source>
</evidence>
<accession>A0A6V7ULU6</accession>
<organism evidence="1 2">
    <name type="scientific">Meloidogyne enterolobii</name>
    <name type="common">Root-knot nematode worm</name>
    <name type="synonym">Meloidogyne mayaguensis</name>
    <dbReference type="NCBI Taxonomy" id="390850"/>
    <lineage>
        <taxon>Eukaryota</taxon>
        <taxon>Metazoa</taxon>
        <taxon>Ecdysozoa</taxon>
        <taxon>Nematoda</taxon>
        <taxon>Chromadorea</taxon>
        <taxon>Rhabditida</taxon>
        <taxon>Tylenchina</taxon>
        <taxon>Tylenchomorpha</taxon>
        <taxon>Tylenchoidea</taxon>
        <taxon>Meloidogynidae</taxon>
        <taxon>Meloidogyninae</taxon>
        <taxon>Meloidogyne</taxon>
    </lineage>
</organism>
<proteinExistence type="predicted"/>
<dbReference type="Proteomes" id="UP000580250">
    <property type="component" value="Unassembled WGS sequence"/>
</dbReference>
<dbReference type="EMBL" id="CAJEWN010000083">
    <property type="protein sequence ID" value="CAD2161146.1"/>
    <property type="molecule type" value="Genomic_DNA"/>
</dbReference>
<evidence type="ECO:0000313" key="1">
    <source>
        <dbReference type="EMBL" id="CAD2161146.1"/>
    </source>
</evidence>
<name>A0A6V7ULU6_MELEN</name>
<gene>
    <name evidence="1" type="ORF">MENT_LOCUS14661</name>
</gene>
<comment type="caution">
    <text evidence="1">The sequence shown here is derived from an EMBL/GenBank/DDBJ whole genome shotgun (WGS) entry which is preliminary data.</text>
</comment>
<sequence>MVRRYGKSVNVRFVPYLSAKRMRIFPPFSCIFCVRKSARSFFLFLLLCLIKRKEKVTNKIITKRKCSL</sequence>
<protein>
    <submittedName>
        <fullName evidence="1">Uncharacterized protein</fullName>
    </submittedName>
</protein>
<reference evidence="1 2" key="1">
    <citation type="submission" date="2020-08" db="EMBL/GenBank/DDBJ databases">
        <authorList>
            <person name="Koutsovoulos G."/>
            <person name="Danchin GJ E."/>
        </authorList>
    </citation>
    <scope>NUCLEOTIDE SEQUENCE [LARGE SCALE GENOMIC DNA]</scope>
</reference>
<dbReference type="AlphaFoldDB" id="A0A6V7ULU6"/>